<dbReference type="GO" id="GO:0004061">
    <property type="term" value="F:arylformamidase activity"/>
    <property type="evidence" value="ECO:0007669"/>
    <property type="project" value="InterPro"/>
</dbReference>
<dbReference type="Proteomes" id="UP000199406">
    <property type="component" value="Unassembled WGS sequence"/>
</dbReference>
<organism evidence="1 2">
    <name type="scientific">Blastococcus aurantiacus</name>
    <dbReference type="NCBI Taxonomy" id="1550231"/>
    <lineage>
        <taxon>Bacteria</taxon>
        <taxon>Bacillati</taxon>
        <taxon>Actinomycetota</taxon>
        <taxon>Actinomycetes</taxon>
        <taxon>Geodermatophilales</taxon>
        <taxon>Geodermatophilaceae</taxon>
        <taxon>Blastococcus</taxon>
    </lineage>
</organism>
<keyword evidence="2" id="KW-1185">Reference proteome</keyword>
<dbReference type="RefSeq" id="WP_091771674.1">
    <property type="nucleotide sequence ID" value="NZ_FNBT01000012.1"/>
</dbReference>
<dbReference type="STRING" id="1550231.SAMN05660662_0433"/>
<name>A0A1G7RPS9_9ACTN</name>
<dbReference type="InterPro" id="IPR037175">
    <property type="entry name" value="KFase_sf"/>
</dbReference>
<accession>A0A1G7RPS9</accession>
<dbReference type="AlphaFoldDB" id="A0A1G7RPS9"/>
<dbReference type="OrthoDB" id="7067800at2"/>
<dbReference type="GO" id="GO:0019441">
    <property type="term" value="P:L-tryptophan catabolic process to kynurenine"/>
    <property type="evidence" value="ECO:0007669"/>
    <property type="project" value="InterPro"/>
</dbReference>
<proteinExistence type="predicted"/>
<evidence type="ECO:0000313" key="1">
    <source>
        <dbReference type="EMBL" id="SDG12762.1"/>
    </source>
</evidence>
<sequence>MSDRTDGGIPPYDDLPRDEAGAPVGWGVFGAGDTVGRMNLQSPEAVAAAAQSVVRGAVFPLNAPQDLFDPPLYGRGAIRHTRLPSPGGTGFDDVYDNYYPQASSQWDALSHVAYRPDVFYQGVSADDVAREGRNGIEAWAQRGIAGRGVLLDVARALEAAGRPVDPGSSTALTVDDLELARRQAGVEFRPGDVVLLRTGFVGWYRRQHERARQAMARGRLTAAGIEHTEAMARYVWDSGAAAFVSDAPALEVWPPDPRPEAAPFGFLHNVLIGQFGLAIGELWELDALAEDCAADGRHEFLLCSAPLHVTGGVGSPANALAIK</sequence>
<dbReference type="PANTHER" id="PTHR34861">
    <property type="match status" value="1"/>
</dbReference>
<dbReference type="SUPFAM" id="SSF102198">
    <property type="entry name" value="Putative cyclase"/>
    <property type="match status" value="1"/>
</dbReference>
<dbReference type="PANTHER" id="PTHR34861:SF11">
    <property type="entry name" value="CYCLASE"/>
    <property type="match status" value="1"/>
</dbReference>
<dbReference type="InterPro" id="IPR007325">
    <property type="entry name" value="KFase/CYL"/>
</dbReference>
<dbReference type="EMBL" id="FNBT01000012">
    <property type="protein sequence ID" value="SDG12762.1"/>
    <property type="molecule type" value="Genomic_DNA"/>
</dbReference>
<protein>
    <submittedName>
        <fullName evidence="1">Putative cyclase</fullName>
    </submittedName>
</protein>
<reference evidence="2" key="1">
    <citation type="submission" date="2016-10" db="EMBL/GenBank/DDBJ databases">
        <authorList>
            <person name="Varghese N."/>
            <person name="Submissions S."/>
        </authorList>
    </citation>
    <scope>NUCLEOTIDE SEQUENCE [LARGE SCALE GENOMIC DNA]</scope>
    <source>
        <strain evidence="2">DSM 44268</strain>
    </source>
</reference>
<evidence type="ECO:0000313" key="2">
    <source>
        <dbReference type="Proteomes" id="UP000199406"/>
    </source>
</evidence>
<dbReference type="Pfam" id="PF04199">
    <property type="entry name" value="Cyclase"/>
    <property type="match status" value="1"/>
</dbReference>
<gene>
    <name evidence="1" type="ORF">SAMN05660662_0433</name>
</gene>
<dbReference type="Gene3D" id="3.50.30.50">
    <property type="entry name" value="Putative cyclase"/>
    <property type="match status" value="1"/>
</dbReference>